<organism evidence="1">
    <name type="scientific">Aegilops tauschii</name>
    <name type="common">Tausch's goatgrass</name>
    <name type="synonym">Aegilops squarrosa</name>
    <dbReference type="NCBI Taxonomy" id="37682"/>
    <lineage>
        <taxon>Eukaryota</taxon>
        <taxon>Viridiplantae</taxon>
        <taxon>Streptophyta</taxon>
        <taxon>Embryophyta</taxon>
        <taxon>Tracheophyta</taxon>
        <taxon>Spermatophyta</taxon>
        <taxon>Magnoliopsida</taxon>
        <taxon>Liliopsida</taxon>
        <taxon>Poales</taxon>
        <taxon>Poaceae</taxon>
        <taxon>BOP clade</taxon>
        <taxon>Pooideae</taxon>
        <taxon>Triticodae</taxon>
        <taxon>Triticeae</taxon>
        <taxon>Triticinae</taxon>
        <taxon>Aegilops</taxon>
    </lineage>
</organism>
<dbReference type="AlphaFoldDB" id="M8CF20"/>
<protein>
    <submittedName>
        <fullName evidence="1">Uncharacterized protein</fullName>
    </submittedName>
</protein>
<accession>M8CF20</accession>
<name>M8CF20_AEGTA</name>
<proteinExistence type="predicted"/>
<sequence length="141" mass="16348">MEFLMQPIGRVKLVLRKRGLVDVSDVRPSCYHLFGKAYGCPAVMEEDWCTASMPHDFCFAHVRLQLMTWRLQMMYFATNHCPVRVDYQLKNTPVSRAFKQAREVALNRIGRWMMSPKQPRKPARCKSCGLRAIGETTAPRQ</sequence>
<reference evidence="1" key="1">
    <citation type="submission" date="2015-06" db="UniProtKB">
        <authorList>
            <consortium name="EnsemblPlants"/>
        </authorList>
    </citation>
    <scope>IDENTIFICATION</scope>
</reference>
<evidence type="ECO:0000313" key="1">
    <source>
        <dbReference type="EnsemblPlants" id="EMT33044"/>
    </source>
</evidence>
<dbReference type="EnsemblPlants" id="EMT33044">
    <property type="protein sequence ID" value="EMT33044"/>
    <property type="gene ID" value="F775_25009"/>
</dbReference>